<feature type="compositionally biased region" description="Acidic residues" evidence="1">
    <location>
        <begin position="182"/>
        <end position="192"/>
    </location>
</feature>
<proteinExistence type="predicted"/>
<evidence type="ECO:0000313" key="2">
    <source>
        <dbReference type="EMBL" id="KAF3762670.1"/>
    </source>
</evidence>
<gene>
    <name evidence="2" type="ORF">M406DRAFT_72654</name>
</gene>
<keyword evidence="3" id="KW-1185">Reference proteome</keyword>
<dbReference type="GeneID" id="63842687"/>
<evidence type="ECO:0000313" key="3">
    <source>
        <dbReference type="Proteomes" id="UP000803844"/>
    </source>
</evidence>
<dbReference type="Proteomes" id="UP000803844">
    <property type="component" value="Unassembled WGS sequence"/>
</dbReference>
<protein>
    <submittedName>
        <fullName evidence="2">Uncharacterized protein</fullName>
    </submittedName>
</protein>
<reference evidence="2" key="1">
    <citation type="journal article" date="2020" name="Phytopathology">
        <title>Genome sequence of the chestnut blight fungus Cryphonectria parasitica EP155: A fundamental resource for an archetypical invasive plant pathogen.</title>
        <authorList>
            <person name="Crouch J.A."/>
            <person name="Dawe A."/>
            <person name="Aerts A."/>
            <person name="Barry K."/>
            <person name="Churchill A.C.L."/>
            <person name="Grimwood J."/>
            <person name="Hillman B."/>
            <person name="Milgroom M.G."/>
            <person name="Pangilinan J."/>
            <person name="Smith M."/>
            <person name="Salamov A."/>
            <person name="Schmutz J."/>
            <person name="Yadav J."/>
            <person name="Grigoriev I.V."/>
            <person name="Nuss D."/>
        </authorList>
    </citation>
    <scope>NUCLEOTIDE SEQUENCE</scope>
    <source>
        <strain evidence="2">EP155</strain>
    </source>
</reference>
<sequence length="255" mass="27868">MVKEVQSRDSPHAWVCAAQQGTASQDFLSNEKHIEMDCPSIMVLATATKSTDGALQTSHTENPDFGLEIEAADAPFENNTVPRDCTTSQLQTAELIPLHCDELQDLSQPTLSGENVLDDKGFILSSESTHQAIDELIVRDVDVAEVGNVMQESNTEQETDDMVVEDVDASEAKISTKQNDTTVDELNIDDMNDNSTSSDNTNSENMVDSDMNDDDTNGNDTAFNAQDGKSRPGQKALRHILYCAGITNYWSISVD</sequence>
<evidence type="ECO:0000256" key="1">
    <source>
        <dbReference type="SAM" id="MobiDB-lite"/>
    </source>
</evidence>
<feature type="region of interest" description="Disordered" evidence="1">
    <location>
        <begin position="170"/>
        <end position="231"/>
    </location>
</feature>
<organism evidence="2 3">
    <name type="scientific">Cryphonectria parasitica (strain ATCC 38755 / EP155)</name>
    <dbReference type="NCBI Taxonomy" id="660469"/>
    <lineage>
        <taxon>Eukaryota</taxon>
        <taxon>Fungi</taxon>
        <taxon>Dikarya</taxon>
        <taxon>Ascomycota</taxon>
        <taxon>Pezizomycotina</taxon>
        <taxon>Sordariomycetes</taxon>
        <taxon>Sordariomycetidae</taxon>
        <taxon>Diaporthales</taxon>
        <taxon>Cryphonectriaceae</taxon>
        <taxon>Cryphonectria-Endothia species complex</taxon>
        <taxon>Cryphonectria</taxon>
    </lineage>
</organism>
<comment type="caution">
    <text evidence="2">The sequence shown here is derived from an EMBL/GenBank/DDBJ whole genome shotgun (WGS) entry which is preliminary data.</text>
</comment>
<feature type="compositionally biased region" description="Low complexity" evidence="1">
    <location>
        <begin position="193"/>
        <end position="209"/>
    </location>
</feature>
<name>A0A9P4XXN5_CRYP1</name>
<accession>A0A9P4XXN5</accession>
<dbReference type="RefSeq" id="XP_040773649.1">
    <property type="nucleotide sequence ID" value="XM_040925558.1"/>
</dbReference>
<dbReference type="EMBL" id="MU032350">
    <property type="protein sequence ID" value="KAF3762670.1"/>
    <property type="molecule type" value="Genomic_DNA"/>
</dbReference>
<dbReference type="AlphaFoldDB" id="A0A9P4XXN5"/>